<reference evidence="2" key="1">
    <citation type="submission" date="2018-01" db="EMBL/GenBank/DDBJ databases">
        <authorList>
            <person name="Mao J.F."/>
        </authorList>
    </citation>
    <scope>NUCLEOTIDE SEQUENCE</scope>
    <source>
        <strain evidence="2">Huo1</strain>
        <tissue evidence="2">Leaf</tissue>
    </source>
</reference>
<protein>
    <submittedName>
        <fullName evidence="2">Uncharacterized protein</fullName>
    </submittedName>
</protein>
<evidence type="ECO:0000313" key="3">
    <source>
        <dbReference type="Proteomes" id="UP000298416"/>
    </source>
</evidence>
<gene>
    <name evidence="2" type="ORF">SASPL_157154</name>
</gene>
<evidence type="ECO:0000313" key="2">
    <source>
        <dbReference type="EMBL" id="KAG6383099.1"/>
    </source>
</evidence>
<reference evidence="2" key="2">
    <citation type="submission" date="2020-08" db="EMBL/GenBank/DDBJ databases">
        <title>Plant Genome Project.</title>
        <authorList>
            <person name="Zhang R.-G."/>
        </authorList>
    </citation>
    <scope>NUCLEOTIDE SEQUENCE</scope>
    <source>
        <strain evidence="2">Huo1</strain>
        <tissue evidence="2">Leaf</tissue>
    </source>
</reference>
<evidence type="ECO:0000256" key="1">
    <source>
        <dbReference type="SAM" id="MobiDB-lite"/>
    </source>
</evidence>
<feature type="compositionally biased region" description="Basic and acidic residues" evidence="1">
    <location>
        <begin position="46"/>
        <end position="68"/>
    </location>
</feature>
<sequence length="86" mass="9449">MILSDQIVLPSKSIKGLRSASDQIDEATKSIRYMQNKVRQLKVKRDKMMKSAENKKGHRGADLRDSGRPIENPAGVGRGRAESGGV</sequence>
<dbReference type="Proteomes" id="UP000298416">
    <property type="component" value="Unassembled WGS sequence"/>
</dbReference>
<keyword evidence="3" id="KW-1185">Reference proteome</keyword>
<comment type="caution">
    <text evidence="2">The sequence shown here is derived from an EMBL/GenBank/DDBJ whole genome shotgun (WGS) entry which is preliminary data.</text>
</comment>
<proteinExistence type="predicted"/>
<accession>A0A8X8YVJ0</accession>
<dbReference type="EMBL" id="PNBA02000735">
    <property type="protein sequence ID" value="KAG6383099.1"/>
    <property type="molecule type" value="Genomic_DNA"/>
</dbReference>
<name>A0A8X8YVJ0_SALSN</name>
<feature type="region of interest" description="Disordered" evidence="1">
    <location>
        <begin position="42"/>
        <end position="86"/>
    </location>
</feature>
<feature type="compositionally biased region" description="Gly residues" evidence="1">
    <location>
        <begin position="76"/>
        <end position="86"/>
    </location>
</feature>
<dbReference type="AlphaFoldDB" id="A0A8X8YVJ0"/>
<organism evidence="2">
    <name type="scientific">Salvia splendens</name>
    <name type="common">Scarlet sage</name>
    <dbReference type="NCBI Taxonomy" id="180675"/>
    <lineage>
        <taxon>Eukaryota</taxon>
        <taxon>Viridiplantae</taxon>
        <taxon>Streptophyta</taxon>
        <taxon>Embryophyta</taxon>
        <taxon>Tracheophyta</taxon>
        <taxon>Spermatophyta</taxon>
        <taxon>Magnoliopsida</taxon>
        <taxon>eudicotyledons</taxon>
        <taxon>Gunneridae</taxon>
        <taxon>Pentapetalae</taxon>
        <taxon>asterids</taxon>
        <taxon>lamiids</taxon>
        <taxon>Lamiales</taxon>
        <taxon>Lamiaceae</taxon>
        <taxon>Nepetoideae</taxon>
        <taxon>Mentheae</taxon>
        <taxon>Salviinae</taxon>
        <taxon>Salvia</taxon>
        <taxon>Salvia subgen. Calosphace</taxon>
        <taxon>core Calosphace</taxon>
    </lineage>
</organism>